<dbReference type="GO" id="GO:0008483">
    <property type="term" value="F:transaminase activity"/>
    <property type="evidence" value="ECO:0007669"/>
    <property type="project" value="UniProtKB-KW"/>
</dbReference>
<dbReference type="InterPro" id="IPR049704">
    <property type="entry name" value="Aminotrans_3_PPA_site"/>
</dbReference>
<dbReference type="EMBL" id="SGXA01000002">
    <property type="protein sequence ID" value="RZS71259.1"/>
    <property type="molecule type" value="Genomic_DNA"/>
</dbReference>
<dbReference type="Gene3D" id="3.40.640.10">
    <property type="entry name" value="Type I PLP-dependent aspartate aminotransferase-like (Major domain)"/>
    <property type="match status" value="1"/>
</dbReference>
<dbReference type="InterPro" id="IPR015424">
    <property type="entry name" value="PyrdxlP-dep_Trfase"/>
</dbReference>
<keyword evidence="2 6" id="KW-0032">Aminotransferase</keyword>
<keyword evidence="4 5" id="KW-0663">Pyridoxal phosphate</keyword>
<reference evidence="6 7" key="1">
    <citation type="submission" date="2019-02" db="EMBL/GenBank/DDBJ databases">
        <title>Genomic Encyclopedia of Type Strains, Phase IV (KMG-IV): sequencing the most valuable type-strain genomes for metagenomic binning, comparative biology and taxonomic classification.</title>
        <authorList>
            <person name="Goeker M."/>
        </authorList>
    </citation>
    <scope>NUCLEOTIDE SEQUENCE [LARGE SCALE GENOMIC DNA]</scope>
    <source>
        <strain evidence="6 7">DSM 18116</strain>
    </source>
</reference>
<dbReference type="SUPFAM" id="SSF53383">
    <property type="entry name" value="PLP-dependent transferases"/>
    <property type="match status" value="1"/>
</dbReference>
<comment type="similarity">
    <text evidence="5">Belongs to the class-III pyridoxal-phosphate-dependent aminotransferase family.</text>
</comment>
<comment type="caution">
    <text evidence="6">The sequence shown here is derived from an EMBL/GenBank/DDBJ whole genome shotgun (WGS) entry which is preliminary data.</text>
</comment>
<name>A0A4Q7MTL2_9BACT</name>
<dbReference type="PANTHER" id="PTHR11986">
    <property type="entry name" value="AMINOTRANSFERASE CLASS III"/>
    <property type="match status" value="1"/>
</dbReference>
<dbReference type="Pfam" id="PF00202">
    <property type="entry name" value="Aminotran_3"/>
    <property type="match status" value="1"/>
</dbReference>
<dbReference type="InterPro" id="IPR005814">
    <property type="entry name" value="Aminotrans_3"/>
</dbReference>
<evidence type="ECO:0000256" key="4">
    <source>
        <dbReference type="ARBA" id="ARBA00022898"/>
    </source>
</evidence>
<keyword evidence="3 6" id="KW-0808">Transferase</keyword>
<gene>
    <name evidence="6" type="ORF">EV199_3161</name>
</gene>
<evidence type="ECO:0000256" key="5">
    <source>
        <dbReference type="RuleBase" id="RU003560"/>
    </source>
</evidence>
<organism evidence="6 7">
    <name type="scientific">Pseudobacter ginsenosidimutans</name>
    <dbReference type="NCBI Taxonomy" id="661488"/>
    <lineage>
        <taxon>Bacteria</taxon>
        <taxon>Pseudomonadati</taxon>
        <taxon>Bacteroidota</taxon>
        <taxon>Chitinophagia</taxon>
        <taxon>Chitinophagales</taxon>
        <taxon>Chitinophagaceae</taxon>
        <taxon>Pseudobacter</taxon>
    </lineage>
</organism>
<evidence type="ECO:0000256" key="3">
    <source>
        <dbReference type="ARBA" id="ARBA00022679"/>
    </source>
</evidence>
<dbReference type="InterPro" id="IPR050103">
    <property type="entry name" value="Class-III_PLP-dep_AT"/>
</dbReference>
<comment type="cofactor">
    <cofactor evidence="1">
        <name>pyridoxal 5'-phosphate</name>
        <dbReference type="ChEBI" id="CHEBI:597326"/>
    </cofactor>
</comment>
<dbReference type="OrthoDB" id="730777at2"/>
<dbReference type="PANTHER" id="PTHR11986:SF79">
    <property type="entry name" value="ACETYLORNITHINE AMINOTRANSFERASE, MITOCHONDRIAL"/>
    <property type="match status" value="1"/>
</dbReference>
<evidence type="ECO:0000313" key="7">
    <source>
        <dbReference type="Proteomes" id="UP000293874"/>
    </source>
</evidence>
<dbReference type="GO" id="GO:0042802">
    <property type="term" value="F:identical protein binding"/>
    <property type="evidence" value="ECO:0007669"/>
    <property type="project" value="TreeGrafter"/>
</dbReference>
<evidence type="ECO:0000313" key="6">
    <source>
        <dbReference type="EMBL" id="RZS71259.1"/>
    </source>
</evidence>
<dbReference type="Proteomes" id="UP000293874">
    <property type="component" value="Unassembled WGS sequence"/>
</dbReference>
<dbReference type="PIRSF" id="PIRSF000521">
    <property type="entry name" value="Transaminase_4ab_Lys_Orn"/>
    <property type="match status" value="1"/>
</dbReference>
<sequence>MNQREMFLRHVAQTSPAPLALEIVKAEGSILTDAKGREYIDLIAGISVCNIGHRHPKVVKAIKQQADEYLHLLVYGELVETPQVEYAKLLTDHLHNSLNSVYFTNSGAEAVEGAMKLAKRATGRTQIIAFNQSYHGSTQGALSIIGDEYFRNAFRPLLPDVLHMDYNDYDAIEAISNRTACVIAESVQAERGIYAPTKEWMKALAQKCKETGTLLILDEIQTGFGRTGTLWGYQQFKVVPDIVLLGKALGGGMPLGAFVANRKLMNHLTADPVLGHITTFGGHPVCCAAGLAAMKVLLKRGIMEKVQEKEMLFHNLLHHPKIKAVRSCGLMMAVEFDSFETNKKVIDACINRKKGQRRVLTDWFLFAPQCLRIVPPLTISNKEIREACEIILEAVDKIK</sequence>
<protein>
    <submittedName>
        <fullName evidence="6">Acetylornithine/succinyldiaminopimelate/putresci ne aminotransferase</fullName>
    </submittedName>
</protein>
<dbReference type="InterPro" id="IPR015422">
    <property type="entry name" value="PyrdxlP-dep_Trfase_small"/>
</dbReference>
<proteinExistence type="inferred from homology"/>
<dbReference type="InterPro" id="IPR015421">
    <property type="entry name" value="PyrdxlP-dep_Trfase_major"/>
</dbReference>
<dbReference type="CDD" id="cd00610">
    <property type="entry name" value="OAT_like"/>
    <property type="match status" value="1"/>
</dbReference>
<keyword evidence="7" id="KW-1185">Reference proteome</keyword>
<dbReference type="FunFam" id="3.40.640.10:FF:000004">
    <property type="entry name" value="Acetylornithine aminotransferase"/>
    <property type="match status" value="1"/>
</dbReference>
<accession>A0A4Q7MTL2</accession>
<evidence type="ECO:0000256" key="1">
    <source>
        <dbReference type="ARBA" id="ARBA00001933"/>
    </source>
</evidence>
<dbReference type="Gene3D" id="3.90.1150.10">
    <property type="entry name" value="Aspartate Aminotransferase, domain 1"/>
    <property type="match status" value="1"/>
</dbReference>
<dbReference type="GO" id="GO:0030170">
    <property type="term" value="F:pyridoxal phosphate binding"/>
    <property type="evidence" value="ECO:0007669"/>
    <property type="project" value="InterPro"/>
</dbReference>
<dbReference type="PROSITE" id="PS00600">
    <property type="entry name" value="AA_TRANSFER_CLASS_3"/>
    <property type="match status" value="1"/>
</dbReference>
<evidence type="ECO:0000256" key="2">
    <source>
        <dbReference type="ARBA" id="ARBA00022576"/>
    </source>
</evidence>
<dbReference type="AlphaFoldDB" id="A0A4Q7MTL2"/>